<dbReference type="AlphaFoldDB" id="A0A255GUR8"/>
<proteinExistence type="predicted"/>
<dbReference type="GO" id="GO:0005829">
    <property type="term" value="C:cytosol"/>
    <property type="evidence" value="ECO:0007669"/>
    <property type="project" value="TreeGrafter"/>
</dbReference>
<evidence type="ECO:0000313" key="4">
    <source>
        <dbReference type="Proteomes" id="UP000216311"/>
    </source>
</evidence>
<dbReference type="OrthoDB" id="5738083at2"/>
<keyword evidence="4" id="KW-1185">Reference proteome</keyword>
<dbReference type="InterPro" id="IPR019965">
    <property type="entry name" value="PPOX_F420-dep_Rv2061_put"/>
</dbReference>
<dbReference type="Pfam" id="PF01243">
    <property type="entry name" value="PNPOx_N"/>
    <property type="match status" value="1"/>
</dbReference>
<dbReference type="Proteomes" id="UP000216311">
    <property type="component" value="Unassembled WGS sequence"/>
</dbReference>
<dbReference type="EMBL" id="NMVQ01000034">
    <property type="protein sequence ID" value="OYO19418.1"/>
    <property type="molecule type" value="Genomic_DNA"/>
</dbReference>
<protein>
    <recommendedName>
        <fullName evidence="2">Pyridoxamine 5'-phosphate oxidase N-terminal domain-containing protein</fullName>
    </recommendedName>
</protein>
<dbReference type="Gene3D" id="2.30.110.10">
    <property type="entry name" value="Electron Transport, Fmn-binding Protein, Chain A"/>
    <property type="match status" value="1"/>
</dbReference>
<evidence type="ECO:0000256" key="1">
    <source>
        <dbReference type="ARBA" id="ARBA00023002"/>
    </source>
</evidence>
<keyword evidence="1" id="KW-0560">Oxidoreductase</keyword>
<dbReference type="PANTHER" id="PTHR35176:SF11">
    <property type="entry name" value="PYRIDOXAMINE 5'-PHOSPHATE OXIDASE FAMILY PROTEIN"/>
    <property type="match status" value="1"/>
</dbReference>
<evidence type="ECO:0000259" key="2">
    <source>
        <dbReference type="Pfam" id="PF01243"/>
    </source>
</evidence>
<dbReference type="InterPro" id="IPR011576">
    <property type="entry name" value="Pyridox_Oxase_N"/>
</dbReference>
<dbReference type="InterPro" id="IPR012349">
    <property type="entry name" value="Split_barrel_FMN-bd"/>
</dbReference>
<dbReference type="GO" id="GO:0070967">
    <property type="term" value="F:coenzyme F420 binding"/>
    <property type="evidence" value="ECO:0007669"/>
    <property type="project" value="TreeGrafter"/>
</dbReference>
<accession>A0A255GUR8</accession>
<dbReference type="PANTHER" id="PTHR35176">
    <property type="entry name" value="HEME OXYGENASE HI_0854-RELATED"/>
    <property type="match status" value="1"/>
</dbReference>
<name>A0A255GUR8_9ACTN</name>
<dbReference type="GO" id="GO:0016627">
    <property type="term" value="F:oxidoreductase activity, acting on the CH-CH group of donors"/>
    <property type="evidence" value="ECO:0007669"/>
    <property type="project" value="TreeGrafter"/>
</dbReference>
<feature type="domain" description="Pyridoxamine 5'-phosphate oxidase N-terminal" evidence="2">
    <location>
        <begin position="20"/>
        <end position="121"/>
    </location>
</feature>
<sequence>MGRRGRDRGPAVGGTGYAARVRIADEQFVLLTTFKKDGTPVATPVWIAALPDGRAAFTTSTSTWKTKRLRRDPRVTVQPCSRTGTPRPGSAEIVGTGQVVTAGPDLTAARRAIRKKYGIQVPIIFGVQAIISRFSNRFGRNDAAVLLTLP</sequence>
<reference evidence="3 4" key="1">
    <citation type="submission" date="2017-07" db="EMBL/GenBank/DDBJ databases">
        <title>Draft whole genome sequences of clinical Proprionibacteriaceae strains.</title>
        <authorList>
            <person name="Bernier A.-M."/>
            <person name="Bernard K."/>
            <person name="Domingo M.-C."/>
        </authorList>
    </citation>
    <scope>NUCLEOTIDE SEQUENCE [LARGE SCALE GENOMIC DNA]</scope>
    <source>
        <strain evidence="3 4">NML 130396</strain>
    </source>
</reference>
<organism evidence="3 4">
    <name type="scientific">Enemella dayhoffiae</name>
    <dbReference type="NCBI Taxonomy" id="2016507"/>
    <lineage>
        <taxon>Bacteria</taxon>
        <taxon>Bacillati</taxon>
        <taxon>Actinomycetota</taxon>
        <taxon>Actinomycetes</taxon>
        <taxon>Propionibacteriales</taxon>
        <taxon>Propionibacteriaceae</taxon>
        <taxon>Enemella</taxon>
    </lineage>
</organism>
<evidence type="ECO:0000313" key="3">
    <source>
        <dbReference type="EMBL" id="OYO19418.1"/>
    </source>
</evidence>
<comment type="caution">
    <text evidence="3">The sequence shown here is derived from an EMBL/GenBank/DDBJ whole genome shotgun (WGS) entry which is preliminary data.</text>
</comment>
<dbReference type="SUPFAM" id="SSF50475">
    <property type="entry name" value="FMN-binding split barrel"/>
    <property type="match status" value="1"/>
</dbReference>
<gene>
    <name evidence="3" type="ORF">CGZ93_13765</name>
</gene>
<dbReference type="NCBIfam" id="TIGR03666">
    <property type="entry name" value="Rv2061_F420"/>
    <property type="match status" value="1"/>
</dbReference>
<dbReference type="InterPro" id="IPR052019">
    <property type="entry name" value="F420H2_bilvrd_red/Heme_oxyg"/>
</dbReference>